<dbReference type="EMBL" id="CP071060">
    <property type="protein sequence ID" value="QSI76216.1"/>
    <property type="molecule type" value="Genomic_DNA"/>
</dbReference>
<gene>
    <name evidence="1" type="ORF">JY500_17325</name>
</gene>
<keyword evidence="2" id="KW-1185">Reference proteome</keyword>
<dbReference type="Proteomes" id="UP000663570">
    <property type="component" value="Chromosome"/>
</dbReference>
<accession>A0ABX7M5K0</accession>
<name>A0ABX7M5K0_9RHOO</name>
<evidence type="ECO:0000313" key="1">
    <source>
        <dbReference type="EMBL" id="QSI76216.1"/>
    </source>
</evidence>
<reference evidence="1 2" key="1">
    <citation type="submission" date="2021-02" db="EMBL/GenBank/DDBJ databases">
        <title>Niveibacterium changnyeongensis HC41.</title>
        <authorList>
            <person name="Kang M."/>
        </authorList>
    </citation>
    <scope>NUCLEOTIDE SEQUENCE [LARGE SCALE GENOMIC DNA]</scope>
    <source>
        <strain evidence="1 2">HC41</strain>
    </source>
</reference>
<dbReference type="RefSeq" id="WP_172204790.1">
    <property type="nucleotide sequence ID" value="NZ_CP071060.1"/>
</dbReference>
<organism evidence="1 2">
    <name type="scientific">Niveibacterium microcysteis</name>
    <dbReference type="NCBI Taxonomy" id="2811415"/>
    <lineage>
        <taxon>Bacteria</taxon>
        <taxon>Pseudomonadati</taxon>
        <taxon>Pseudomonadota</taxon>
        <taxon>Betaproteobacteria</taxon>
        <taxon>Rhodocyclales</taxon>
        <taxon>Rhodocyclaceae</taxon>
        <taxon>Niveibacterium</taxon>
    </lineage>
</organism>
<sequence length="49" mass="5046">MRKFNDIAKQTGPNAGGVRMLASHSSVVGNAMAAAARRGNPCIHPALIS</sequence>
<protein>
    <submittedName>
        <fullName evidence="1">Uncharacterized protein</fullName>
    </submittedName>
</protein>
<proteinExistence type="predicted"/>
<evidence type="ECO:0000313" key="2">
    <source>
        <dbReference type="Proteomes" id="UP000663570"/>
    </source>
</evidence>